<evidence type="ECO:0000256" key="1">
    <source>
        <dbReference type="ARBA" id="ARBA00012928"/>
    </source>
</evidence>
<keyword evidence="7" id="KW-1185">Reference proteome</keyword>
<dbReference type="InterPro" id="IPR050134">
    <property type="entry name" value="NAD-dep_sirtuin_deacylases"/>
</dbReference>
<dbReference type="CDD" id="cd01407">
    <property type="entry name" value="SIR2-fam"/>
    <property type="match status" value="1"/>
</dbReference>
<feature type="domain" description="Deacetylase sirtuin-type" evidence="5">
    <location>
        <begin position="1"/>
        <end position="239"/>
    </location>
</feature>
<organism evidence="6 7">
    <name type="scientific">Alkalibacterium iburiense</name>
    <dbReference type="NCBI Taxonomy" id="290589"/>
    <lineage>
        <taxon>Bacteria</taxon>
        <taxon>Bacillati</taxon>
        <taxon>Bacillota</taxon>
        <taxon>Bacilli</taxon>
        <taxon>Lactobacillales</taxon>
        <taxon>Carnobacteriaceae</taxon>
        <taxon>Alkalibacterium</taxon>
    </lineage>
</organism>
<proteinExistence type="predicted"/>
<name>A0ABN0X8L3_9LACT</name>
<dbReference type="NCBIfam" id="NF001752">
    <property type="entry name" value="PRK00481.1-1"/>
    <property type="match status" value="1"/>
</dbReference>
<reference evidence="6 7" key="1">
    <citation type="journal article" date="2019" name="Int. J. Syst. Evol. Microbiol.">
        <title>The Global Catalogue of Microorganisms (GCM) 10K type strain sequencing project: providing services to taxonomists for standard genome sequencing and annotation.</title>
        <authorList>
            <consortium name="The Broad Institute Genomics Platform"/>
            <consortium name="The Broad Institute Genome Sequencing Center for Infectious Disease"/>
            <person name="Wu L."/>
            <person name="Ma J."/>
        </authorList>
    </citation>
    <scope>NUCLEOTIDE SEQUENCE [LARGE SCALE GENOMIC DNA]</scope>
    <source>
        <strain evidence="6 7">JCM 12662</strain>
    </source>
</reference>
<keyword evidence="2" id="KW-0808">Transferase</keyword>
<evidence type="ECO:0000256" key="4">
    <source>
        <dbReference type="PROSITE-ProRule" id="PRU00236"/>
    </source>
</evidence>
<dbReference type="PANTHER" id="PTHR11085:SF4">
    <property type="entry name" value="NAD-DEPENDENT PROTEIN DEACYLASE"/>
    <property type="match status" value="1"/>
</dbReference>
<evidence type="ECO:0000256" key="2">
    <source>
        <dbReference type="ARBA" id="ARBA00022679"/>
    </source>
</evidence>
<dbReference type="EMBL" id="BAAACW010000053">
    <property type="protein sequence ID" value="GAA0357919.1"/>
    <property type="molecule type" value="Genomic_DNA"/>
</dbReference>
<dbReference type="PROSITE" id="PS50305">
    <property type="entry name" value="SIRTUIN"/>
    <property type="match status" value="1"/>
</dbReference>
<accession>A0ABN0X8L3</accession>
<gene>
    <name evidence="6" type="ORF">GCM10008932_08310</name>
</gene>
<dbReference type="Gene3D" id="3.30.1600.10">
    <property type="entry name" value="SIR2/SIRT2 'Small Domain"/>
    <property type="match status" value="1"/>
</dbReference>
<evidence type="ECO:0000256" key="3">
    <source>
        <dbReference type="ARBA" id="ARBA00023027"/>
    </source>
</evidence>
<dbReference type="InterPro" id="IPR003000">
    <property type="entry name" value="Sirtuin"/>
</dbReference>
<dbReference type="Proteomes" id="UP001501166">
    <property type="component" value="Unassembled WGS sequence"/>
</dbReference>
<dbReference type="EC" id="2.3.1.286" evidence="1"/>
<dbReference type="InterPro" id="IPR029035">
    <property type="entry name" value="DHS-like_NAD/FAD-binding_dom"/>
</dbReference>
<dbReference type="PANTHER" id="PTHR11085">
    <property type="entry name" value="NAD-DEPENDENT PROTEIN DEACYLASE SIRTUIN-5, MITOCHONDRIAL-RELATED"/>
    <property type="match status" value="1"/>
</dbReference>
<comment type="caution">
    <text evidence="6">The sequence shown here is derived from an EMBL/GenBank/DDBJ whole genome shotgun (WGS) entry which is preliminary data.</text>
</comment>
<dbReference type="Pfam" id="PF02146">
    <property type="entry name" value="SIR2"/>
    <property type="match status" value="1"/>
</dbReference>
<dbReference type="RefSeq" id="WP_343754321.1">
    <property type="nucleotide sequence ID" value="NZ_BAAACW010000053.1"/>
</dbReference>
<dbReference type="InterPro" id="IPR026591">
    <property type="entry name" value="Sirtuin_cat_small_dom_sf"/>
</dbReference>
<keyword evidence="3" id="KW-0520">NAD</keyword>
<evidence type="ECO:0000313" key="6">
    <source>
        <dbReference type="EMBL" id="GAA0357919.1"/>
    </source>
</evidence>
<comment type="caution">
    <text evidence="4">Lacks conserved residue(s) required for the propagation of feature annotation.</text>
</comment>
<dbReference type="Gene3D" id="3.40.50.1220">
    <property type="entry name" value="TPP-binding domain"/>
    <property type="match status" value="1"/>
</dbReference>
<evidence type="ECO:0000259" key="5">
    <source>
        <dbReference type="PROSITE" id="PS50305"/>
    </source>
</evidence>
<dbReference type="SUPFAM" id="SSF52467">
    <property type="entry name" value="DHS-like NAD/FAD-binding domain"/>
    <property type="match status" value="1"/>
</dbReference>
<evidence type="ECO:0000313" key="7">
    <source>
        <dbReference type="Proteomes" id="UP001501166"/>
    </source>
</evidence>
<sequence length="239" mass="26589">MDNKNVYSWFEPGQKVAVITGAGISTDSGIPDFRSSEGLYNEKTKRNIPIEEVISIDFFEQYPKEFYEVYNEKLVHSQAQPNSGHLFLKELEDKGLDVTIITQNIDGLHQKAGSSRVLEVHGNALTFVDKTGKSVDVSLIEEKDGLMTVNNEPVRPGITLYGEALDQRIIYESIEAIRQADILLVMGTSLNVYPAAGLIYDYQGQKSILVNKGGTPLDAFFTEVFDGTIAEWVKGFKES</sequence>
<dbReference type="InterPro" id="IPR026590">
    <property type="entry name" value="Ssirtuin_cat_dom"/>
</dbReference>
<protein>
    <recommendedName>
        <fullName evidence="1">protein acetyllysine N-acetyltransferase</fullName>
        <ecNumber evidence="1">2.3.1.286</ecNumber>
    </recommendedName>
</protein>